<feature type="compositionally biased region" description="Basic and acidic residues" evidence="6">
    <location>
        <begin position="181"/>
        <end position="198"/>
    </location>
</feature>
<keyword evidence="3" id="KW-0547">Nucleotide-binding</keyword>
<dbReference type="InterPro" id="IPR001278">
    <property type="entry name" value="Arg-tRNA-ligase"/>
</dbReference>
<proteinExistence type="predicted"/>
<dbReference type="Gene3D" id="3.30.1360.70">
    <property type="entry name" value="Arginyl tRNA synthetase N-terminal domain"/>
    <property type="match status" value="1"/>
</dbReference>
<dbReference type="AlphaFoldDB" id="A0A1V4A0H6"/>
<evidence type="ECO:0000256" key="5">
    <source>
        <dbReference type="ARBA" id="ARBA00049339"/>
    </source>
</evidence>
<keyword evidence="2" id="KW-0436">Ligase</keyword>
<feature type="domain" description="DALR anticodon binding" evidence="7">
    <location>
        <begin position="265"/>
        <end position="445"/>
    </location>
</feature>
<dbReference type="InterPro" id="IPR036695">
    <property type="entry name" value="Arg-tRNA-synth_N_sf"/>
</dbReference>
<feature type="compositionally biased region" description="Pro residues" evidence="6">
    <location>
        <begin position="302"/>
        <end position="315"/>
    </location>
</feature>
<accession>A0A1V4A0H6</accession>
<dbReference type="Gene3D" id="1.10.730.10">
    <property type="entry name" value="Isoleucyl-tRNA Synthetase, Domain 1"/>
    <property type="match status" value="1"/>
</dbReference>
<evidence type="ECO:0000313" key="10">
    <source>
        <dbReference type="Proteomes" id="UP000190539"/>
    </source>
</evidence>
<dbReference type="NCBIfam" id="NF045898">
    <property type="entry name" value="ArgS_rel_codon"/>
    <property type="match status" value="1"/>
</dbReference>
<dbReference type="PANTHER" id="PTHR11956:SF5">
    <property type="entry name" value="ARGININE--TRNA LIGASE, CYTOPLASMIC"/>
    <property type="match status" value="1"/>
</dbReference>
<evidence type="ECO:0000259" key="8">
    <source>
        <dbReference type="SMART" id="SM01016"/>
    </source>
</evidence>
<evidence type="ECO:0000256" key="2">
    <source>
        <dbReference type="ARBA" id="ARBA00022598"/>
    </source>
</evidence>
<feature type="compositionally biased region" description="Low complexity" evidence="6">
    <location>
        <begin position="316"/>
        <end position="328"/>
    </location>
</feature>
<organism evidence="9 10">
    <name type="scientific">Streptomyces tsukubensis</name>
    <dbReference type="NCBI Taxonomy" id="83656"/>
    <lineage>
        <taxon>Bacteria</taxon>
        <taxon>Bacillati</taxon>
        <taxon>Actinomycetota</taxon>
        <taxon>Actinomycetes</taxon>
        <taxon>Kitasatosporales</taxon>
        <taxon>Streptomycetaceae</taxon>
        <taxon>Streptomyces</taxon>
    </lineage>
</organism>
<feature type="region of interest" description="Disordered" evidence="6">
    <location>
        <begin position="161"/>
        <end position="205"/>
    </location>
</feature>
<dbReference type="Pfam" id="PF03485">
    <property type="entry name" value="Arg_tRNA_synt_N"/>
    <property type="match status" value="1"/>
</dbReference>
<feature type="domain" description="Arginyl tRNA synthetase N-terminal" evidence="8">
    <location>
        <begin position="4"/>
        <end position="96"/>
    </location>
</feature>
<keyword evidence="4" id="KW-0067">ATP-binding</keyword>
<dbReference type="RefSeq" id="WP_077973859.1">
    <property type="nucleotide sequence ID" value="NZ_CP045178.1"/>
</dbReference>
<dbReference type="EC" id="6.1.1.19" evidence="1"/>
<name>A0A1V4A0H6_9ACTN</name>
<evidence type="ECO:0000256" key="3">
    <source>
        <dbReference type="ARBA" id="ARBA00022741"/>
    </source>
</evidence>
<keyword evidence="10" id="KW-1185">Reference proteome</keyword>
<dbReference type="InterPro" id="IPR008909">
    <property type="entry name" value="DALR_anticod-bd"/>
</dbReference>
<evidence type="ECO:0000313" key="9">
    <source>
        <dbReference type="EMBL" id="OON71974.1"/>
    </source>
</evidence>
<dbReference type="SMART" id="SM01016">
    <property type="entry name" value="Arg_tRNA_synt_N"/>
    <property type="match status" value="1"/>
</dbReference>
<dbReference type="GO" id="GO:0005524">
    <property type="term" value="F:ATP binding"/>
    <property type="evidence" value="ECO:0007669"/>
    <property type="project" value="UniProtKB-KW"/>
</dbReference>
<evidence type="ECO:0000256" key="4">
    <source>
        <dbReference type="ARBA" id="ARBA00022840"/>
    </source>
</evidence>
<gene>
    <name evidence="9" type="ORF">B1H18_31440</name>
</gene>
<comment type="caution">
    <text evidence="9">The sequence shown here is derived from an EMBL/GenBank/DDBJ whole genome shotgun (WGS) entry which is preliminary data.</text>
</comment>
<dbReference type="EMBL" id="MVFC01000044">
    <property type="protein sequence ID" value="OON71974.1"/>
    <property type="molecule type" value="Genomic_DNA"/>
</dbReference>
<comment type="catalytic activity">
    <reaction evidence="5">
        <text>tRNA(Arg) + L-arginine + ATP = L-arginyl-tRNA(Arg) + AMP + diphosphate</text>
        <dbReference type="Rhea" id="RHEA:20301"/>
        <dbReference type="Rhea" id="RHEA-COMP:9658"/>
        <dbReference type="Rhea" id="RHEA-COMP:9673"/>
        <dbReference type="ChEBI" id="CHEBI:30616"/>
        <dbReference type="ChEBI" id="CHEBI:32682"/>
        <dbReference type="ChEBI" id="CHEBI:33019"/>
        <dbReference type="ChEBI" id="CHEBI:78442"/>
        <dbReference type="ChEBI" id="CHEBI:78513"/>
        <dbReference type="ChEBI" id="CHEBI:456215"/>
        <dbReference type="EC" id="6.1.1.19"/>
    </reaction>
</comment>
<dbReference type="GO" id="GO:0005737">
    <property type="term" value="C:cytoplasm"/>
    <property type="evidence" value="ECO:0007669"/>
    <property type="project" value="InterPro"/>
</dbReference>
<dbReference type="InterPro" id="IPR005148">
    <property type="entry name" value="Arg-tRNA-synth_N"/>
</dbReference>
<dbReference type="Proteomes" id="UP000190539">
    <property type="component" value="Unassembled WGS sequence"/>
</dbReference>
<dbReference type="SMART" id="SM00836">
    <property type="entry name" value="DALR_1"/>
    <property type="match status" value="1"/>
</dbReference>
<reference evidence="9 10" key="1">
    <citation type="submission" date="2017-02" db="EMBL/GenBank/DDBJ databases">
        <title>Draft Genome Sequence of Streptomyces tsukubaensis F601, a Producer of the immunosuppressant tacrolimus FK506.</title>
        <authorList>
            <person name="Zong G."/>
            <person name="Zhong C."/>
            <person name="Fu J."/>
            <person name="Qin R."/>
            <person name="Cao G."/>
        </authorList>
    </citation>
    <scope>NUCLEOTIDE SEQUENCE [LARGE SCALE GENOMIC DNA]</scope>
    <source>
        <strain evidence="9 10">F601</strain>
    </source>
</reference>
<sequence length="445" mass="45572">MTPAELSRTVLHAVRRAVVADEIRLVGAGPPERVLVERPRPGGRGDYATGIALQLAGSVAGRSALDVARVLRERLVRADGIAGVDITGPGFLNITLGGDPGTALVAEILRDGLRYGYGDSLAGQPPLVLRAAPGEIRAELVAQVLVGIIRSQGGAVESDGWVADGGSSVSGGPPLAGRPSAVRDTHGHAWESPADRPPEAVTADRSPVAPVAPVAQVRPVPPDGDPRSLGPDACRWVLLSPAAHDRPRIGPDVLAQRAENPLFRVRYAYSRTRALTRNARDLGFEASPGPVAADLVPAPVAAGPPPGPSAAPTPRPAAADPASGPVAAGHTPGSVTNRHTPGRSPVQQLAPLPPSPEADLLGALGDHPLALRAAAAHRAPDRLARHLVRVADTFLLFHDQCGGVLPSGDEKPLAAHRARLALAEAAGTVLAGGLSLLGISAPEFL</sequence>
<feature type="region of interest" description="Disordered" evidence="6">
    <location>
        <begin position="295"/>
        <end position="361"/>
    </location>
</feature>
<dbReference type="STRING" id="83656.B1H18_31440"/>
<dbReference type="SUPFAM" id="SSF55190">
    <property type="entry name" value="Arginyl-tRNA synthetase (ArgRS), N-terminal 'additional' domain"/>
    <property type="match status" value="1"/>
</dbReference>
<evidence type="ECO:0000256" key="1">
    <source>
        <dbReference type="ARBA" id="ARBA00012837"/>
    </source>
</evidence>
<dbReference type="Pfam" id="PF05746">
    <property type="entry name" value="DALR_1"/>
    <property type="match status" value="1"/>
</dbReference>
<protein>
    <recommendedName>
        <fullName evidence="1">arginine--tRNA ligase</fullName>
        <ecNumber evidence="1">6.1.1.19</ecNumber>
    </recommendedName>
</protein>
<dbReference type="SUPFAM" id="SSF47323">
    <property type="entry name" value="Anticodon-binding domain of a subclass of class I aminoacyl-tRNA synthetases"/>
    <property type="match status" value="1"/>
</dbReference>
<evidence type="ECO:0000259" key="7">
    <source>
        <dbReference type="SMART" id="SM00836"/>
    </source>
</evidence>
<evidence type="ECO:0000256" key="6">
    <source>
        <dbReference type="SAM" id="MobiDB-lite"/>
    </source>
</evidence>
<dbReference type="PANTHER" id="PTHR11956">
    <property type="entry name" value="ARGINYL-TRNA SYNTHETASE"/>
    <property type="match status" value="1"/>
</dbReference>
<dbReference type="InterPro" id="IPR009080">
    <property type="entry name" value="tRNAsynth_Ia_anticodon-bd"/>
</dbReference>
<dbReference type="GO" id="GO:0006420">
    <property type="term" value="P:arginyl-tRNA aminoacylation"/>
    <property type="evidence" value="ECO:0007669"/>
    <property type="project" value="InterPro"/>
</dbReference>
<dbReference type="GO" id="GO:0004814">
    <property type="term" value="F:arginine-tRNA ligase activity"/>
    <property type="evidence" value="ECO:0007669"/>
    <property type="project" value="UniProtKB-EC"/>
</dbReference>